<evidence type="ECO:0000256" key="1">
    <source>
        <dbReference type="SAM" id="MobiDB-lite"/>
    </source>
</evidence>
<dbReference type="GO" id="GO:0004784">
    <property type="term" value="F:superoxide dismutase activity"/>
    <property type="evidence" value="ECO:0007669"/>
    <property type="project" value="UniProtKB-EC"/>
</dbReference>
<reference evidence="4 5" key="1">
    <citation type="submission" date="2022-12" db="EMBL/GenBank/DDBJ databases">
        <title>Genomic features and morphological characterization of a novel Knufia sp. strain isolated from spacecraft assembly facility.</title>
        <authorList>
            <person name="Teixeira M."/>
            <person name="Chander A.M."/>
            <person name="Stajich J.E."/>
            <person name="Venkateswaran K."/>
        </authorList>
    </citation>
    <scope>NUCLEOTIDE SEQUENCE [LARGE SCALE GENOMIC DNA]</scope>
    <source>
        <strain evidence="4 5">FJI-L2-BK-P2</strain>
    </source>
</reference>
<evidence type="ECO:0000256" key="2">
    <source>
        <dbReference type="SAM" id="SignalP"/>
    </source>
</evidence>
<proteinExistence type="predicted"/>
<sequence>MLSRTLTVATCLGLAFAQTGPAPVATNNQQGEWYIADLTASHGPGNVTGSIGIAGDIEGKGVRVSYTFEGFDLNDSKEYSYHIHEKPVPEDGNCNSTGKHFDKYAVGDDFVCDKTKPENCQLGDLSGKHGSINFSDPTANLSDYAYHDDYLSTTVGDTAFFGDLSIVVHRKSDKLRLACGNFRLFYDADSSATVGPVPAETRILGNGTMNSAPFPNATTSTNTVISTASASGQTSAPGTSTEVATIPAGSTSTAGAGATASKSSPMSVQTGSGAEQGAQIRIWALALELCAVAVFASYLG</sequence>
<dbReference type="EMBL" id="JAKLMC020000004">
    <property type="protein sequence ID" value="KAK5956509.1"/>
    <property type="molecule type" value="Genomic_DNA"/>
</dbReference>
<feature type="signal peptide" evidence="2">
    <location>
        <begin position="1"/>
        <end position="17"/>
    </location>
</feature>
<dbReference type="InterPro" id="IPR001424">
    <property type="entry name" value="SOD_Cu_Zn_dom"/>
</dbReference>
<evidence type="ECO:0000313" key="5">
    <source>
        <dbReference type="Proteomes" id="UP001316803"/>
    </source>
</evidence>
<dbReference type="Gene3D" id="2.60.40.200">
    <property type="entry name" value="Superoxide dismutase, copper/zinc binding domain"/>
    <property type="match status" value="1"/>
</dbReference>
<dbReference type="AlphaFoldDB" id="A0AAN8I7W1"/>
<dbReference type="PANTHER" id="PTHR10003">
    <property type="entry name" value="SUPEROXIDE DISMUTASE CU-ZN -RELATED"/>
    <property type="match status" value="1"/>
</dbReference>
<dbReference type="GO" id="GO:0005507">
    <property type="term" value="F:copper ion binding"/>
    <property type="evidence" value="ECO:0007669"/>
    <property type="project" value="InterPro"/>
</dbReference>
<feature type="compositionally biased region" description="Low complexity" evidence="1">
    <location>
        <begin position="248"/>
        <end position="264"/>
    </location>
</feature>
<evidence type="ECO:0000259" key="3">
    <source>
        <dbReference type="Pfam" id="PF00080"/>
    </source>
</evidence>
<feature type="domain" description="Superoxide dismutase copper/zinc binding" evidence="3">
    <location>
        <begin position="47"/>
        <end position="176"/>
    </location>
</feature>
<feature type="region of interest" description="Disordered" evidence="1">
    <location>
        <begin position="229"/>
        <end position="271"/>
    </location>
</feature>
<dbReference type="EC" id="1.15.1.1" evidence="4"/>
<name>A0AAN8I7W1_9EURO</name>
<dbReference type="Proteomes" id="UP001316803">
    <property type="component" value="Unassembled WGS sequence"/>
</dbReference>
<dbReference type="InterPro" id="IPR036423">
    <property type="entry name" value="SOD-like_Cu/Zn_dom_sf"/>
</dbReference>
<dbReference type="Pfam" id="PF00080">
    <property type="entry name" value="Sod_Cu"/>
    <property type="match status" value="1"/>
</dbReference>
<dbReference type="InterPro" id="IPR024134">
    <property type="entry name" value="SOD_Cu/Zn_/chaperone"/>
</dbReference>
<comment type="caution">
    <text evidence="4">The sequence shown here is derived from an EMBL/GenBank/DDBJ whole genome shotgun (WGS) entry which is preliminary data.</text>
</comment>
<keyword evidence="5" id="KW-1185">Reference proteome</keyword>
<feature type="compositionally biased region" description="Polar residues" evidence="1">
    <location>
        <begin position="229"/>
        <end position="243"/>
    </location>
</feature>
<evidence type="ECO:0000313" key="4">
    <source>
        <dbReference type="EMBL" id="KAK5956509.1"/>
    </source>
</evidence>
<keyword evidence="4" id="KW-0560">Oxidoreductase</keyword>
<keyword evidence="2" id="KW-0732">Signal</keyword>
<dbReference type="SUPFAM" id="SSF49329">
    <property type="entry name" value="Cu,Zn superoxide dismutase-like"/>
    <property type="match status" value="1"/>
</dbReference>
<organism evidence="4 5">
    <name type="scientific">Knufia fluminis</name>
    <dbReference type="NCBI Taxonomy" id="191047"/>
    <lineage>
        <taxon>Eukaryota</taxon>
        <taxon>Fungi</taxon>
        <taxon>Dikarya</taxon>
        <taxon>Ascomycota</taxon>
        <taxon>Pezizomycotina</taxon>
        <taxon>Eurotiomycetes</taxon>
        <taxon>Chaetothyriomycetidae</taxon>
        <taxon>Chaetothyriales</taxon>
        <taxon>Trichomeriaceae</taxon>
        <taxon>Knufia</taxon>
    </lineage>
</organism>
<feature type="chain" id="PRO_5043031663" evidence="2">
    <location>
        <begin position="18"/>
        <end position="300"/>
    </location>
</feature>
<gene>
    <name evidence="4" type="primary">SOD4</name>
    <name evidence="4" type="ORF">OHC33_001994</name>
</gene>
<accession>A0AAN8I7W1</accession>
<protein>
    <submittedName>
        <fullName evidence="4">Cell surface superoxide dismutase [Cu-Zn] 4</fullName>
        <ecNumber evidence="4">1.15.1.1</ecNumber>
    </submittedName>
</protein>